<dbReference type="InterPro" id="IPR050482">
    <property type="entry name" value="Sensor_HK_TwoCompSys"/>
</dbReference>
<dbReference type="InterPro" id="IPR003594">
    <property type="entry name" value="HATPase_dom"/>
</dbReference>
<dbReference type="GO" id="GO:0016020">
    <property type="term" value="C:membrane"/>
    <property type="evidence" value="ECO:0007669"/>
    <property type="project" value="InterPro"/>
</dbReference>
<protein>
    <recommendedName>
        <fullName evidence="2">histidine kinase</fullName>
        <ecNumber evidence="2">2.7.13.3</ecNumber>
    </recommendedName>
</protein>
<evidence type="ECO:0000259" key="10">
    <source>
        <dbReference type="Pfam" id="PF02518"/>
    </source>
</evidence>
<evidence type="ECO:0000256" key="7">
    <source>
        <dbReference type="ARBA" id="ARBA00022840"/>
    </source>
</evidence>
<comment type="catalytic activity">
    <reaction evidence="1">
        <text>ATP + protein L-histidine = ADP + protein N-phospho-L-histidine.</text>
        <dbReference type="EC" id="2.7.13.3"/>
    </reaction>
</comment>
<dbReference type="EC" id="2.7.13.3" evidence="2"/>
<sequence length="375" mass="39961">MPWLLAFGVFWIAMASIQETLIVHDLVLPFFAGLIVLPVGIARDYALLGWRLATVVALIIAVIGTPSPSGQDPGTWPVIQQWVWLAMTFLVSVRHDRATTLWVWAASVATMSAGTVNDTGQAVTLVVTTSAAVLIGDLLRTRRLASHEVERQAELSELEKARRTVLEERTRIARDLHDVVAHHMSMVVVQAESAPYRLDELSETARAEFTAISASARQALVEIRSMLGVLRSEDHTVATAPQPGLDQVHELVDSVAHSGVPVHMETAGTPITVSAATGLSAYRIVQESVANASRHAPGAPVVVHLRYAGDTIELRVTNDPPAVPVAAGAPGHGLIGMRERASVVGGSLDAGPLPDGGYEVVAVLPVDVEESTGEQ</sequence>
<dbReference type="GO" id="GO:0005524">
    <property type="term" value="F:ATP binding"/>
    <property type="evidence" value="ECO:0007669"/>
    <property type="project" value="UniProtKB-KW"/>
</dbReference>
<dbReference type="Gene3D" id="1.20.5.1930">
    <property type="match status" value="1"/>
</dbReference>
<keyword evidence="4" id="KW-0808">Transferase</keyword>
<feature type="domain" description="Signal transduction histidine kinase subgroup 3 dimerisation and phosphoacceptor" evidence="11">
    <location>
        <begin position="168"/>
        <end position="234"/>
    </location>
</feature>
<keyword evidence="5" id="KW-0547">Nucleotide-binding</keyword>
<dbReference type="CDD" id="cd16917">
    <property type="entry name" value="HATPase_UhpB-NarQ-NarX-like"/>
    <property type="match status" value="1"/>
</dbReference>
<evidence type="ECO:0000313" key="13">
    <source>
        <dbReference type="Proteomes" id="UP000250462"/>
    </source>
</evidence>
<evidence type="ECO:0000256" key="2">
    <source>
        <dbReference type="ARBA" id="ARBA00012438"/>
    </source>
</evidence>
<dbReference type="OrthoDB" id="3288457at2"/>
<dbReference type="Gene3D" id="3.30.565.10">
    <property type="entry name" value="Histidine kinase-like ATPase, C-terminal domain"/>
    <property type="match status" value="1"/>
</dbReference>
<keyword evidence="9" id="KW-0812">Transmembrane</keyword>
<keyword evidence="3" id="KW-0597">Phosphoprotein</keyword>
<keyword evidence="13" id="KW-1185">Reference proteome</keyword>
<dbReference type="PANTHER" id="PTHR24421:SF10">
    <property type="entry name" value="NITRATE_NITRITE SENSOR PROTEIN NARQ"/>
    <property type="match status" value="1"/>
</dbReference>
<evidence type="ECO:0000256" key="3">
    <source>
        <dbReference type="ARBA" id="ARBA00022553"/>
    </source>
</evidence>
<feature type="transmembrane region" description="Helical" evidence="9">
    <location>
        <begin position="49"/>
        <end position="68"/>
    </location>
</feature>
<comment type="caution">
    <text evidence="12">The sequence shown here is derived from an EMBL/GenBank/DDBJ whole genome shotgun (WGS) entry which is preliminary data.</text>
</comment>
<name>A0A329R2J9_9ACTN</name>
<dbReference type="EMBL" id="QMIG01000003">
    <property type="protein sequence ID" value="RAW17712.1"/>
    <property type="molecule type" value="Genomic_DNA"/>
</dbReference>
<dbReference type="GO" id="GO:0000155">
    <property type="term" value="F:phosphorelay sensor kinase activity"/>
    <property type="evidence" value="ECO:0007669"/>
    <property type="project" value="InterPro"/>
</dbReference>
<feature type="transmembrane region" description="Helical" evidence="9">
    <location>
        <begin position="25"/>
        <end position="42"/>
    </location>
</feature>
<evidence type="ECO:0000256" key="6">
    <source>
        <dbReference type="ARBA" id="ARBA00022777"/>
    </source>
</evidence>
<dbReference type="InterPro" id="IPR011712">
    <property type="entry name" value="Sig_transdc_His_kin_sub3_dim/P"/>
</dbReference>
<evidence type="ECO:0000259" key="11">
    <source>
        <dbReference type="Pfam" id="PF07730"/>
    </source>
</evidence>
<keyword evidence="7" id="KW-0067">ATP-binding</keyword>
<evidence type="ECO:0000256" key="4">
    <source>
        <dbReference type="ARBA" id="ARBA00022679"/>
    </source>
</evidence>
<dbReference type="Pfam" id="PF02518">
    <property type="entry name" value="HATPase_c"/>
    <property type="match status" value="1"/>
</dbReference>
<gene>
    <name evidence="12" type="ORF">DPM12_06600</name>
</gene>
<dbReference type="Proteomes" id="UP000250462">
    <property type="component" value="Unassembled WGS sequence"/>
</dbReference>
<dbReference type="Pfam" id="PF07730">
    <property type="entry name" value="HisKA_3"/>
    <property type="match status" value="1"/>
</dbReference>
<reference evidence="12 13" key="1">
    <citation type="submission" date="2018-06" db="EMBL/GenBank/DDBJ databases">
        <title>Phytoactinopolyspora halophila sp. nov., a novel halophilic actinomycete isolated from a saline soil in China.</title>
        <authorList>
            <person name="Tang S.-K."/>
        </authorList>
    </citation>
    <scope>NUCLEOTIDE SEQUENCE [LARGE SCALE GENOMIC DNA]</scope>
    <source>
        <strain evidence="12 13">YIM 96934</strain>
    </source>
</reference>
<evidence type="ECO:0000256" key="9">
    <source>
        <dbReference type="SAM" id="Phobius"/>
    </source>
</evidence>
<keyword evidence="8" id="KW-0902">Two-component regulatory system</keyword>
<evidence type="ECO:0000256" key="1">
    <source>
        <dbReference type="ARBA" id="ARBA00000085"/>
    </source>
</evidence>
<evidence type="ECO:0000256" key="8">
    <source>
        <dbReference type="ARBA" id="ARBA00023012"/>
    </source>
</evidence>
<feature type="transmembrane region" description="Helical" evidence="9">
    <location>
        <begin position="74"/>
        <end position="93"/>
    </location>
</feature>
<dbReference type="PANTHER" id="PTHR24421">
    <property type="entry name" value="NITRATE/NITRITE SENSOR PROTEIN NARX-RELATED"/>
    <property type="match status" value="1"/>
</dbReference>
<evidence type="ECO:0000256" key="5">
    <source>
        <dbReference type="ARBA" id="ARBA00022741"/>
    </source>
</evidence>
<dbReference type="InterPro" id="IPR036890">
    <property type="entry name" value="HATPase_C_sf"/>
</dbReference>
<feature type="domain" description="Histidine kinase/HSP90-like ATPase" evidence="10">
    <location>
        <begin position="281"/>
        <end position="366"/>
    </location>
</feature>
<keyword evidence="6 12" id="KW-0418">Kinase</keyword>
<dbReference type="SUPFAM" id="SSF55874">
    <property type="entry name" value="ATPase domain of HSP90 chaperone/DNA topoisomerase II/histidine kinase"/>
    <property type="match status" value="1"/>
</dbReference>
<dbReference type="GO" id="GO:0046983">
    <property type="term" value="F:protein dimerization activity"/>
    <property type="evidence" value="ECO:0007669"/>
    <property type="project" value="InterPro"/>
</dbReference>
<keyword evidence="9" id="KW-0472">Membrane</keyword>
<proteinExistence type="predicted"/>
<evidence type="ECO:0000313" key="12">
    <source>
        <dbReference type="EMBL" id="RAW17712.1"/>
    </source>
</evidence>
<dbReference type="AlphaFoldDB" id="A0A329R2J9"/>
<organism evidence="12 13">
    <name type="scientific">Phytoactinopolyspora halophila</name>
    <dbReference type="NCBI Taxonomy" id="1981511"/>
    <lineage>
        <taxon>Bacteria</taxon>
        <taxon>Bacillati</taxon>
        <taxon>Actinomycetota</taxon>
        <taxon>Actinomycetes</taxon>
        <taxon>Jiangellales</taxon>
        <taxon>Jiangellaceae</taxon>
        <taxon>Phytoactinopolyspora</taxon>
    </lineage>
</organism>
<accession>A0A329R2J9</accession>
<keyword evidence="9" id="KW-1133">Transmembrane helix</keyword>